<evidence type="ECO:0000313" key="4">
    <source>
        <dbReference type="Proteomes" id="UP000663824"/>
    </source>
</evidence>
<feature type="non-terminal residue" evidence="3">
    <location>
        <position position="1"/>
    </location>
</feature>
<proteinExistence type="predicted"/>
<accession>A0A816Z6V0</accession>
<protein>
    <recommendedName>
        <fullName evidence="2">PAS domain-containing protein</fullName>
    </recommendedName>
</protein>
<dbReference type="PROSITE" id="PS50112">
    <property type="entry name" value="PAS"/>
    <property type="match status" value="1"/>
</dbReference>
<dbReference type="AlphaFoldDB" id="A0A816Z6V0"/>
<name>A0A816Z6V0_9BILA</name>
<dbReference type="Gene3D" id="3.30.450.20">
    <property type="entry name" value="PAS domain"/>
    <property type="match status" value="1"/>
</dbReference>
<feature type="region of interest" description="Disordered" evidence="1">
    <location>
        <begin position="334"/>
        <end position="359"/>
    </location>
</feature>
<evidence type="ECO:0000259" key="2">
    <source>
        <dbReference type="PROSITE" id="PS50112"/>
    </source>
</evidence>
<gene>
    <name evidence="3" type="ORF">MBJ925_LOCUS34366</name>
</gene>
<dbReference type="SMART" id="SM00091">
    <property type="entry name" value="PAS"/>
    <property type="match status" value="1"/>
</dbReference>
<reference evidence="3" key="1">
    <citation type="submission" date="2021-02" db="EMBL/GenBank/DDBJ databases">
        <authorList>
            <person name="Nowell W R."/>
        </authorList>
    </citation>
    <scope>NUCLEOTIDE SEQUENCE</scope>
</reference>
<evidence type="ECO:0000313" key="3">
    <source>
        <dbReference type="EMBL" id="CAF2181222.1"/>
    </source>
</evidence>
<dbReference type="Pfam" id="PF14598">
    <property type="entry name" value="PAS_11"/>
    <property type="match status" value="1"/>
</dbReference>
<feature type="compositionally biased region" description="Low complexity" evidence="1">
    <location>
        <begin position="257"/>
        <end position="266"/>
    </location>
</feature>
<comment type="caution">
    <text evidence="3">The sequence shown here is derived from an EMBL/GenBank/DDBJ whole genome shotgun (WGS) entry which is preliminary data.</text>
</comment>
<feature type="domain" description="PAS" evidence="2">
    <location>
        <begin position="134"/>
        <end position="191"/>
    </location>
</feature>
<feature type="region of interest" description="Disordered" evidence="1">
    <location>
        <begin position="257"/>
        <end position="276"/>
    </location>
</feature>
<dbReference type="InterPro" id="IPR035965">
    <property type="entry name" value="PAS-like_dom_sf"/>
</dbReference>
<dbReference type="SUPFAM" id="SSF55785">
    <property type="entry name" value="PYP-like sensor domain (PAS domain)"/>
    <property type="match status" value="1"/>
</dbReference>
<sequence length="359" mass="41538">EDSKHSPSKRQYRNENEKRHRDLFKLIIETNISSSRSRTTTDEITDMVKFSWKPPSNIVMSEEWIQTTSMNCLFPVAKSDPYNTQILHFYVILVNKEKQENNEKYFMSIVKVNTLDRTIIVNNRNLINQFTLRINLHERFIHIDSKAREFLGYNSSELIGHTHFDFVHPDDLPIIVRAHRICSLDEMHRNETYRTSIREKLNEHRIRKQAEIRVGEEIKVIEDIIKFINEFELKRSKTLSSKPINSSTSLHLTGDITSSSQLSQRTQQDHPSVRSSNDETIFDQLTNSLFSSQQETFSLSSPLTSFATVSSSLLIPPIRLSLSPIRATTTITNTDMISTEKSSRKPSLNHSLPPNSFVS</sequence>
<dbReference type="EMBL" id="CAJNRE010018847">
    <property type="protein sequence ID" value="CAF2181222.1"/>
    <property type="molecule type" value="Genomic_DNA"/>
</dbReference>
<dbReference type="CDD" id="cd00130">
    <property type="entry name" value="PAS"/>
    <property type="match status" value="1"/>
</dbReference>
<feature type="compositionally biased region" description="Polar residues" evidence="1">
    <location>
        <begin position="345"/>
        <end position="359"/>
    </location>
</feature>
<dbReference type="Proteomes" id="UP000663824">
    <property type="component" value="Unassembled WGS sequence"/>
</dbReference>
<organism evidence="3 4">
    <name type="scientific">Rotaria magnacalcarata</name>
    <dbReference type="NCBI Taxonomy" id="392030"/>
    <lineage>
        <taxon>Eukaryota</taxon>
        <taxon>Metazoa</taxon>
        <taxon>Spiralia</taxon>
        <taxon>Gnathifera</taxon>
        <taxon>Rotifera</taxon>
        <taxon>Eurotatoria</taxon>
        <taxon>Bdelloidea</taxon>
        <taxon>Philodinida</taxon>
        <taxon>Philodinidae</taxon>
        <taxon>Rotaria</taxon>
    </lineage>
</organism>
<evidence type="ECO:0000256" key="1">
    <source>
        <dbReference type="SAM" id="MobiDB-lite"/>
    </source>
</evidence>
<dbReference type="InterPro" id="IPR000014">
    <property type="entry name" value="PAS"/>
</dbReference>